<evidence type="ECO:0000313" key="3">
    <source>
        <dbReference type="Proteomes" id="UP000886998"/>
    </source>
</evidence>
<comment type="caution">
    <text evidence="2">The sequence shown here is derived from an EMBL/GenBank/DDBJ whole genome shotgun (WGS) entry which is preliminary data.</text>
</comment>
<keyword evidence="3" id="KW-1185">Reference proteome</keyword>
<accession>A0A8X6MD11</accession>
<evidence type="ECO:0000313" key="2">
    <source>
        <dbReference type="EMBL" id="GFS47456.1"/>
    </source>
</evidence>
<protein>
    <submittedName>
        <fullName evidence="2">Uncharacterized protein</fullName>
    </submittedName>
</protein>
<dbReference type="EMBL" id="BMAV01026108">
    <property type="protein sequence ID" value="GFS47456.1"/>
    <property type="molecule type" value="Genomic_DNA"/>
</dbReference>
<evidence type="ECO:0000256" key="1">
    <source>
        <dbReference type="SAM" id="MobiDB-lite"/>
    </source>
</evidence>
<dbReference type="Proteomes" id="UP000886998">
    <property type="component" value="Unassembled WGS sequence"/>
</dbReference>
<name>A0A8X6MD11_9ARAC</name>
<dbReference type="AlphaFoldDB" id="A0A8X6MD11"/>
<organism evidence="2 3">
    <name type="scientific">Trichonephila inaurata madagascariensis</name>
    <dbReference type="NCBI Taxonomy" id="2747483"/>
    <lineage>
        <taxon>Eukaryota</taxon>
        <taxon>Metazoa</taxon>
        <taxon>Ecdysozoa</taxon>
        <taxon>Arthropoda</taxon>
        <taxon>Chelicerata</taxon>
        <taxon>Arachnida</taxon>
        <taxon>Araneae</taxon>
        <taxon>Araneomorphae</taxon>
        <taxon>Entelegynae</taxon>
        <taxon>Araneoidea</taxon>
        <taxon>Nephilidae</taxon>
        <taxon>Trichonephila</taxon>
        <taxon>Trichonephila inaurata</taxon>
    </lineage>
</organism>
<feature type="region of interest" description="Disordered" evidence="1">
    <location>
        <begin position="66"/>
        <end position="104"/>
    </location>
</feature>
<gene>
    <name evidence="2" type="ORF">TNIN_273311</name>
</gene>
<sequence>MSRFNELSLKEHYTTREINSHVYDVTELGERAALASKKQKQEVPAERKANTSAQCQALRFKRNHILGRNTEQKLPKVSSGGFKRHRFNMNDSLNNPSRAKYSCR</sequence>
<reference evidence="2" key="1">
    <citation type="submission" date="2020-08" db="EMBL/GenBank/DDBJ databases">
        <title>Multicomponent nature underlies the extraordinary mechanical properties of spider dragline silk.</title>
        <authorList>
            <person name="Kono N."/>
            <person name="Nakamura H."/>
            <person name="Mori M."/>
            <person name="Yoshida Y."/>
            <person name="Ohtoshi R."/>
            <person name="Malay A.D."/>
            <person name="Moran D.A.P."/>
            <person name="Tomita M."/>
            <person name="Numata K."/>
            <person name="Arakawa K."/>
        </authorList>
    </citation>
    <scope>NUCLEOTIDE SEQUENCE</scope>
</reference>
<proteinExistence type="predicted"/>